<dbReference type="InterPro" id="IPR036034">
    <property type="entry name" value="PDZ_sf"/>
</dbReference>
<dbReference type="Gene3D" id="3.10.20.90">
    <property type="entry name" value="Phosphatidylinositol 3-kinase Catalytic Subunit, Chain A, domain 1"/>
    <property type="match status" value="1"/>
</dbReference>
<dbReference type="GO" id="GO:0005912">
    <property type="term" value="C:adherens junction"/>
    <property type="evidence" value="ECO:0007669"/>
    <property type="project" value="TreeGrafter"/>
</dbReference>
<dbReference type="InterPro" id="IPR001478">
    <property type="entry name" value="PDZ"/>
</dbReference>
<dbReference type="Proteomes" id="UP000694388">
    <property type="component" value="Unplaced"/>
</dbReference>
<feature type="compositionally biased region" description="Low complexity" evidence="5">
    <location>
        <begin position="497"/>
        <end position="506"/>
    </location>
</feature>
<feature type="domain" description="PDZ" evidence="6">
    <location>
        <begin position="722"/>
        <end position="797"/>
    </location>
</feature>
<dbReference type="GO" id="GO:0045197">
    <property type="term" value="P:establishment or maintenance of epithelial cell apical/basal polarity"/>
    <property type="evidence" value="ECO:0007669"/>
    <property type="project" value="TreeGrafter"/>
</dbReference>
<feature type="region of interest" description="Disordered" evidence="5">
    <location>
        <begin position="274"/>
        <end position="301"/>
    </location>
</feature>
<accession>A0A8C4WYZ2</accession>
<dbReference type="GO" id="GO:0000226">
    <property type="term" value="P:microtubule cytoskeleton organization"/>
    <property type="evidence" value="ECO:0007669"/>
    <property type="project" value="TreeGrafter"/>
</dbReference>
<dbReference type="Pfam" id="PF00595">
    <property type="entry name" value="PDZ"/>
    <property type="match status" value="2"/>
</dbReference>
<dbReference type="Ensembl" id="ENSEBUT00000021749.1">
    <property type="protein sequence ID" value="ENSEBUP00000021173.1"/>
    <property type="gene ID" value="ENSEBUG00000013088.1"/>
</dbReference>
<reference evidence="7" key="1">
    <citation type="submission" date="2025-08" db="UniProtKB">
        <authorList>
            <consortium name="Ensembl"/>
        </authorList>
    </citation>
    <scope>IDENTIFICATION</scope>
</reference>
<dbReference type="GO" id="GO:0051301">
    <property type="term" value="P:cell division"/>
    <property type="evidence" value="ECO:0007669"/>
    <property type="project" value="UniProtKB-KW"/>
</dbReference>
<dbReference type="SMART" id="SM00228">
    <property type="entry name" value="PDZ"/>
    <property type="match status" value="3"/>
</dbReference>
<dbReference type="GO" id="GO:0051660">
    <property type="term" value="P:establishment of centrosome localization"/>
    <property type="evidence" value="ECO:0007669"/>
    <property type="project" value="TreeGrafter"/>
</dbReference>
<dbReference type="PROSITE" id="PS50106">
    <property type="entry name" value="PDZ"/>
    <property type="match status" value="3"/>
</dbReference>
<dbReference type="GO" id="GO:0007155">
    <property type="term" value="P:cell adhesion"/>
    <property type="evidence" value="ECO:0007669"/>
    <property type="project" value="TreeGrafter"/>
</dbReference>
<keyword evidence="3" id="KW-0677">Repeat</keyword>
<dbReference type="FunFam" id="3.10.20.90:FF:000017">
    <property type="entry name" value="partitioning defective 3 homolog isoform X2"/>
    <property type="match status" value="1"/>
</dbReference>
<feature type="compositionally biased region" description="Basic and acidic residues" evidence="5">
    <location>
        <begin position="1332"/>
        <end position="1344"/>
    </location>
</feature>
<dbReference type="SUPFAM" id="SSF50156">
    <property type="entry name" value="PDZ domain-like"/>
    <property type="match status" value="3"/>
</dbReference>
<comment type="similarity">
    <text evidence="1">Belongs to the PAR3 family.</text>
</comment>
<dbReference type="PANTHER" id="PTHR16484">
    <property type="entry name" value="PARTITIONING DEFECTIVE 3 RELATED"/>
    <property type="match status" value="1"/>
</dbReference>
<reference evidence="7" key="2">
    <citation type="submission" date="2025-09" db="UniProtKB">
        <authorList>
            <consortium name="Ensembl"/>
        </authorList>
    </citation>
    <scope>IDENTIFICATION</scope>
</reference>
<dbReference type="OMA" id="LRNESYM"/>
<feature type="compositionally biased region" description="Low complexity" evidence="5">
    <location>
        <begin position="127"/>
        <end position="145"/>
    </location>
</feature>
<evidence type="ECO:0000313" key="7">
    <source>
        <dbReference type="Ensembl" id="ENSEBUP00000021173.1"/>
    </source>
</evidence>
<name>A0A8C4WYZ2_EPTBU</name>
<feature type="compositionally biased region" description="Polar residues" evidence="5">
    <location>
        <begin position="1147"/>
        <end position="1169"/>
    </location>
</feature>
<dbReference type="GO" id="GO:0005938">
    <property type="term" value="C:cell cortex"/>
    <property type="evidence" value="ECO:0007669"/>
    <property type="project" value="TreeGrafter"/>
</dbReference>
<feature type="region of interest" description="Disordered" evidence="5">
    <location>
        <begin position="87"/>
        <end position="153"/>
    </location>
</feature>
<feature type="compositionally biased region" description="Polar residues" evidence="5">
    <location>
        <begin position="1278"/>
        <end position="1288"/>
    </location>
</feature>
<proteinExistence type="inferred from homology"/>
<dbReference type="InterPro" id="IPR021922">
    <property type="entry name" value="Par3/HAL_N"/>
</dbReference>
<dbReference type="Pfam" id="PF12053">
    <property type="entry name" value="Par3_HAL_N_term"/>
    <property type="match status" value="1"/>
</dbReference>
<dbReference type="GO" id="GO:0030010">
    <property type="term" value="P:establishment of cell polarity"/>
    <property type="evidence" value="ECO:0007669"/>
    <property type="project" value="TreeGrafter"/>
</dbReference>
<feature type="compositionally biased region" description="Polar residues" evidence="5">
    <location>
        <begin position="92"/>
        <end position="104"/>
    </location>
</feature>
<sequence length="1440" mass="155661">MKVTVCFGRTRIVVPCGDGRLSVRDLIVQATTRYRKALGKDPAYWVHVQRLEHGDGGILDGDDLVGTVADDKDKLLAVFEDQDGLRGGDVASISSSDTTQSPESFGSDACGPSSLNPAAPLPPQSWGSSSGRSSACTSRTTGTAAPWDAGGPPSWHVRGSSLNDLAPFAGYETCQAESEIEVTPSTLRSSNPLHVRRSSDPAQVAMGLSTESASPSVCASTTPADEVCDSGLAWQARSRTLPKPHHHGVPESFLSASAATIPRAKTEVMWWSGSSGGSGLNQPPHGRWARKHGGFQRDPSRLSISTAHPMVDSWLEKQEQEHEEQKEGDQVMERTEPLGRASYGSRVDVYLRRATNMIRLLEFGNDKTPLGIHLVPFHTTVGRMLGLCVRQAEEGGRARRENLLRPGDCIVAINGYYLSDVTFELAQHWFRQAMQLSMMRLAVVPAEQRSRYRHNAEGASLIPWGNHASQHRPSLAADAVPTHWIDRGPLYHEWRQQQSTLQHRQQNPQQPTSAHDCSVPQCQHYRPAIHQASSEACDGQDGKHDRRIVEVSEGTPSLFSCNGLAFEGPAHSLEPWCSEGGIQTGARTVGEELLGLVATGLRVGRQFRVQLQRGSEGLGFSITSRDTPVSGLGPIYIKHILPRGAALADGRLRAGDRLLQVNGLQVDGLSQEQVASLLRGVPPNGSVDLLVSRQEELPPQEQALPGRLILTAAGPCECLAFEIVLGETGAAGLGVSVKGTRAKDSGPDLGIFVKSIITGGAAARDGRLRVNDQLVAVNGDSLLGHSNPMAMEMLRRSLATDGSLSGRIQLVVARRPEARDEAVAVTPLQPECPVDPGLDNSNHLGKTLQQCLPPSSLRNNILASTIHNEPISSAFCHKSQRPPPPHDLGSAAPRAASSLGFSSISAMTTISSPLAVPIMPHKAGQVSLRPADQAMATELPVFNGTQEEKEETSPSCGLFEREGFGRQSVSERRGKHLVETSQLQAIRARKSHSMDLVSSAADVLADLACLQPDHIVGPTLGLKKSSSLESLQTAVATATLVAGGDDSASALPGSGSHSARSRGCNDSFRVAIDKSYTDGSSVGAVADRINGPECAESTSVREFLYESTESHSELRPDTHGSMVDPPPPALPSSRLGASEQAPDPTFISASGSDSTSEGATSLEQTKKTSVATNEGLCWPAASLSDAKWRKDEVHESEECKRYREYSKQKGKSERKEKMKENEGKERKKSGMLKGLGVMFRFGKHKKEDKSGKAEGSTLDRVSRSKVVTQGLESVPCGSESTTLATEGSPSLPEDMAQELEGMFEEQVDDEESVEMETEKPRERKIQIVRREAQVGKDAQRRPESWQEGAKVMGGRGGRESSARTRELRVGTVSRLTNQDRISQLFQEFQLRRKGTCSPARQDLGERRKTYNFEQSWVNSPCQSNDAIVSLQTNYPLYRFL</sequence>
<evidence type="ECO:0000259" key="6">
    <source>
        <dbReference type="PROSITE" id="PS50106"/>
    </source>
</evidence>
<evidence type="ECO:0000256" key="1">
    <source>
        <dbReference type="ARBA" id="ARBA00005358"/>
    </source>
</evidence>
<evidence type="ECO:0000256" key="4">
    <source>
        <dbReference type="ARBA" id="ARBA00023306"/>
    </source>
</evidence>
<keyword evidence="2" id="KW-0132">Cell division</keyword>
<feature type="region of interest" description="Disordered" evidence="5">
    <location>
        <begin position="1332"/>
        <end position="1365"/>
    </location>
</feature>
<dbReference type="GO" id="GO:0008104">
    <property type="term" value="P:intracellular protein localization"/>
    <property type="evidence" value="ECO:0007669"/>
    <property type="project" value="TreeGrafter"/>
</dbReference>
<dbReference type="InterPro" id="IPR052213">
    <property type="entry name" value="PAR3"/>
</dbReference>
<evidence type="ECO:0000313" key="8">
    <source>
        <dbReference type="Proteomes" id="UP000694388"/>
    </source>
</evidence>
<dbReference type="CDD" id="cd23058">
    <property type="entry name" value="PDZ2_Par3-like"/>
    <property type="match status" value="1"/>
</dbReference>
<feature type="compositionally biased region" description="Basic and acidic residues" evidence="5">
    <location>
        <begin position="1356"/>
        <end position="1365"/>
    </location>
</feature>
<evidence type="ECO:0000256" key="2">
    <source>
        <dbReference type="ARBA" id="ARBA00022618"/>
    </source>
</evidence>
<dbReference type="PANTHER" id="PTHR16484:SF17">
    <property type="entry name" value="BAZOOKA, ISOFORM B"/>
    <property type="match status" value="1"/>
</dbReference>
<feature type="region of interest" description="Disordered" evidence="5">
    <location>
        <begin position="1186"/>
        <end position="1293"/>
    </location>
</feature>
<dbReference type="GeneTree" id="ENSGT00950000183214"/>
<feature type="compositionally biased region" description="Basic and acidic residues" evidence="5">
    <location>
        <begin position="1108"/>
        <end position="1118"/>
    </location>
</feature>
<keyword evidence="4" id="KW-0131">Cell cycle</keyword>
<organism evidence="7 8">
    <name type="scientific">Eptatretus burgeri</name>
    <name type="common">Inshore hagfish</name>
    <dbReference type="NCBI Taxonomy" id="7764"/>
    <lineage>
        <taxon>Eukaryota</taxon>
        <taxon>Metazoa</taxon>
        <taxon>Chordata</taxon>
        <taxon>Craniata</taxon>
        <taxon>Vertebrata</taxon>
        <taxon>Cyclostomata</taxon>
        <taxon>Myxini</taxon>
        <taxon>Myxiniformes</taxon>
        <taxon>Myxinidae</taxon>
        <taxon>Eptatretinae</taxon>
        <taxon>Eptatretus</taxon>
    </lineage>
</organism>
<dbReference type="GO" id="GO:0016324">
    <property type="term" value="C:apical plasma membrane"/>
    <property type="evidence" value="ECO:0007669"/>
    <property type="project" value="TreeGrafter"/>
</dbReference>
<feature type="domain" description="PDZ" evidence="6">
    <location>
        <begin position="608"/>
        <end position="693"/>
    </location>
</feature>
<feature type="compositionally biased region" description="Basic and acidic residues" evidence="5">
    <location>
        <begin position="317"/>
        <end position="337"/>
    </location>
</feature>
<evidence type="ECO:0000256" key="3">
    <source>
        <dbReference type="ARBA" id="ARBA00022737"/>
    </source>
</evidence>
<dbReference type="Gene3D" id="2.30.42.10">
    <property type="match status" value="3"/>
</dbReference>
<feature type="compositionally biased region" description="Basic and acidic residues" evidence="5">
    <location>
        <begin position="1186"/>
        <end position="1225"/>
    </location>
</feature>
<dbReference type="CDD" id="cd23059">
    <property type="entry name" value="PDZ3_Par3-like"/>
    <property type="match status" value="1"/>
</dbReference>
<feature type="region of interest" description="Disordered" evidence="5">
    <location>
        <begin position="497"/>
        <end position="519"/>
    </location>
</feature>
<protein>
    <recommendedName>
        <fullName evidence="6">PDZ domain-containing protein</fullName>
    </recommendedName>
</protein>
<evidence type="ECO:0000256" key="5">
    <source>
        <dbReference type="SAM" id="MobiDB-lite"/>
    </source>
</evidence>
<keyword evidence="8" id="KW-1185">Reference proteome</keyword>
<dbReference type="GO" id="GO:0043296">
    <property type="term" value="C:apical junction complex"/>
    <property type="evidence" value="ECO:0007669"/>
    <property type="project" value="TreeGrafter"/>
</dbReference>
<feature type="region of interest" description="Disordered" evidence="5">
    <location>
        <begin position="1044"/>
        <end position="1063"/>
    </location>
</feature>
<feature type="region of interest" description="Disordered" evidence="5">
    <location>
        <begin position="317"/>
        <end position="338"/>
    </location>
</feature>
<feature type="region of interest" description="Disordered" evidence="5">
    <location>
        <begin position="1105"/>
        <end position="1169"/>
    </location>
</feature>
<feature type="domain" description="PDZ" evidence="6">
    <location>
        <begin position="357"/>
        <end position="445"/>
    </location>
</feature>
<dbReference type="GO" id="GO:0035091">
    <property type="term" value="F:phosphatidylinositol binding"/>
    <property type="evidence" value="ECO:0007669"/>
    <property type="project" value="TreeGrafter"/>
</dbReference>